<dbReference type="OrthoDB" id="9775594at2"/>
<gene>
    <name evidence="2" type="ORF">FY550_02100</name>
</gene>
<evidence type="ECO:0000313" key="2">
    <source>
        <dbReference type="EMBL" id="QEL12674.1"/>
    </source>
</evidence>
<dbReference type="SUPFAM" id="SSF53807">
    <property type="entry name" value="Helical backbone' metal receptor"/>
    <property type="match status" value="1"/>
</dbReference>
<protein>
    <submittedName>
        <fullName evidence="2">ABC transporter substrate-binding protein</fullName>
    </submittedName>
</protein>
<dbReference type="AlphaFoldDB" id="A0A5C1A3L5"/>
<feature type="domain" description="Fe/B12 periplasmic-binding" evidence="1">
    <location>
        <begin position="26"/>
        <end position="324"/>
    </location>
</feature>
<dbReference type="Proteomes" id="UP000322553">
    <property type="component" value="Chromosome"/>
</dbReference>
<dbReference type="PROSITE" id="PS50983">
    <property type="entry name" value="FE_B12_PBP"/>
    <property type="match status" value="1"/>
</dbReference>
<dbReference type="KEGG" id="kuy:FY550_02100"/>
<reference evidence="2 3" key="1">
    <citation type="submission" date="2019-08" db="EMBL/GenBank/DDBJ databases">
        <title>Complete genome sequence of Kushneria sp. YCWA18, a halophilic phosphate-solubilizing bacterium isolated from Daqiao saltern in China.</title>
        <authorList>
            <person name="Du G.-X."/>
            <person name="Qu L.-Y."/>
        </authorList>
    </citation>
    <scope>NUCLEOTIDE SEQUENCE [LARGE SCALE GENOMIC DNA]</scope>
    <source>
        <strain evidence="2 3">YCWA18</strain>
    </source>
</reference>
<dbReference type="Gene3D" id="3.40.50.1980">
    <property type="entry name" value="Nitrogenase molybdenum iron protein domain"/>
    <property type="match status" value="2"/>
</dbReference>
<dbReference type="Pfam" id="PF01497">
    <property type="entry name" value="Peripla_BP_2"/>
    <property type="match status" value="1"/>
</dbReference>
<dbReference type="InterPro" id="IPR050902">
    <property type="entry name" value="ABC_Transporter_SBP"/>
</dbReference>
<organism evidence="2 3">
    <name type="scientific">Kushneria phosphatilytica</name>
    <dbReference type="NCBI Taxonomy" id="657387"/>
    <lineage>
        <taxon>Bacteria</taxon>
        <taxon>Pseudomonadati</taxon>
        <taxon>Pseudomonadota</taxon>
        <taxon>Gammaproteobacteria</taxon>
        <taxon>Oceanospirillales</taxon>
        <taxon>Halomonadaceae</taxon>
        <taxon>Kushneria</taxon>
    </lineage>
</organism>
<evidence type="ECO:0000313" key="3">
    <source>
        <dbReference type="Proteomes" id="UP000322553"/>
    </source>
</evidence>
<dbReference type="PANTHER" id="PTHR30535">
    <property type="entry name" value="VITAMIN B12-BINDING PROTEIN"/>
    <property type="match status" value="1"/>
</dbReference>
<keyword evidence="3" id="KW-1185">Reference proteome</keyword>
<sequence length="359" mass="38979">MALLPPMAQAARIVDLRGRVVEVPEHIDSISIDDSRDLIALSLITPNPVSLLAAWPRDIHRLGPYTYKRYLQRFPALETLPQVASSAENFDMESILAAAPDVAVLSLGSSPGEARLAQLQAAGIPVVFIDFFNDPFAHQARSLRILGQLTGHEQQAEAFLDFRQQHLDRIRRKVSQRSSSDRPQVFLEAHAGITRDCCYSPGKGSVGSYIEFVGGHNIGADVLNSTTGKLNLEYIITRDPGIYIATGGPDMQKTGGMVLGGGIDADTARASLQAMTQRRGIAQLSAVRTGNVHGLAHQLLNSPLDLVAIEALAGWIHPTLFAETDPGQTLEEINRRFLAVPYRGTGWVSLTPLQPEGVR</sequence>
<proteinExistence type="predicted"/>
<evidence type="ECO:0000259" key="1">
    <source>
        <dbReference type="PROSITE" id="PS50983"/>
    </source>
</evidence>
<dbReference type="InterPro" id="IPR002491">
    <property type="entry name" value="ABC_transptr_periplasmic_BD"/>
</dbReference>
<dbReference type="EMBL" id="CP043420">
    <property type="protein sequence ID" value="QEL12674.1"/>
    <property type="molecule type" value="Genomic_DNA"/>
</dbReference>
<dbReference type="PANTHER" id="PTHR30535:SF34">
    <property type="entry name" value="MOLYBDATE-BINDING PROTEIN MOLA"/>
    <property type="match status" value="1"/>
</dbReference>
<name>A0A5C1A3L5_9GAMM</name>
<accession>A0A5C1A3L5</accession>